<dbReference type="InterPro" id="IPR001680">
    <property type="entry name" value="WD40_rpt"/>
</dbReference>
<dbReference type="PROSITE" id="PS50082">
    <property type="entry name" value="WD_REPEATS_2"/>
    <property type="match status" value="2"/>
</dbReference>
<evidence type="ECO:0000313" key="4">
    <source>
        <dbReference type="Ensembl" id="ENSXETP00000107062"/>
    </source>
</evidence>
<dbReference type="Ensembl" id="ENSXETT00000109610">
    <property type="protein sequence ID" value="ENSXETP00000107062"/>
    <property type="gene ID" value="ENSXETG00000006305"/>
</dbReference>
<keyword evidence="2" id="KW-0677">Repeat</keyword>
<dbReference type="SUPFAM" id="SSF50978">
    <property type="entry name" value="WD40 repeat-like"/>
    <property type="match status" value="1"/>
</dbReference>
<dbReference type="Bgee" id="ENSXETG00000006305">
    <property type="expression patterns" value="Expressed in egg cell and 11 other cell types or tissues"/>
</dbReference>
<reference evidence="4" key="1">
    <citation type="journal article" date="2010" name="Science">
        <title>The genome of the Western clawed frog Xenopus tropicalis.</title>
        <authorList>
            <person name="Hellsten U."/>
            <person name="Harland R.M."/>
            <person name="Gilchrist M.J."/>
            <person name="Hendrix D."/>
            <person name="Jurka J."/>
            <person name="Kapitonov V."/>
            <person name="Ovcharenko I."/>
            <person name="Putnam N.H."/>
            <person name="Shu S."/>
            <person name="Taher L."/>
            <person name="Blitz I.L."/>
            <person name="Blumberg B."/>
            <person name="Dichmann D.S."/>
            <person name="Dubchak I."/>
            <person name="Amaya E."/>
            <person name="Detter J.C."/>
            <person name="Fletcher R."/>
            <person name="Gerhard D.S."/>
            <person name="Goodstein D."/>
            <person name="Graves T."/>
            <person name="Grigoriev I.V."/>
            <person name="Grimwood J."/>
            <person name="Kawashima T."/>
            <person name="Lindquist E."/>
            <person name="Lucas S.M."/>
            <person name="Mead P.E."/>
            <person name="Mitros T."/>
            <person name="Ogino H."/>
            <person name="Ohta Y."/>
            <person name="Poliakov A.V."/>
            <person name="Pollet N."/>
            <person name="Robert J."/>
            <person name="Salamov A."/>
            <person name="Sater A.K."/>
            <person name="Schmutz J."/>
            <person name="Terry A."/>
            <person name="Vize P.D."/>
            <person name="Warren W.C."/>
            <person name="Wells D."/>
            <person name="Wills A."/>
            <person name="Wilson R.K."/>
            <person name="Zimmerman L.B."/>
            <person name="Zorn A.M."/>
            <person name="Grainger R."/>
            <person name="Grammer T."/>
            <person name="Khokha M.K."/>
            <person name="Richardson P.M."/>
            <person name="Rokhsar D.S."/>
        </authorList>
    </citation>
    <scope>NUCLEOTIDE SEQUENCE [LARGE SCALE GENOMIC DNA]</scope>
    <source>
        <strain evidence="4">Nigerian</strain>
    </source>
</reference>
<organism evidence="4">
    <name type="scientific">Xenopus tropicalis</name>
    <name type="common">Western clawed frog</name>
    <name type="synonym">Silurana tropicalis</name>
    <dbReference type="NCBI Taxonomy" id="8364"/>
    <lineage>
        <taxon>Eukaryota</taxon>
        <taxon>Metazoa</taxon>
        <taxon>Chordata</taxon>
        <taxon>Craniata</taxon>
        <taxon>Vertebrata</taxon>
        <taxon>Euteleostomi</taxon>
        <taxon>Amphibia</taxon>
        <taxon>Batrachia</taxon>
        <taxon>Anura</taxon>
        <taxon>Pipoidea</taxon>
        <taxon>Pipidae</taxon>
        <taxon>Xenopodinae</taxon>
        <taxon>Xenopus</taxon>
        <taxon>Silurana</taxon>
    </lineage>
</organism>
<dbReference type="Pfam" id="PF00400">
    <property type="entry name" value="WD40"/>
    <property type="match status" value="3"/>
</dbReference>
<dbReference type="InterPro" id="IPR015943">
    <property type="entry name" value="WD40/YVTN_repeat-like_dom_sf"/>
</dbReference>
<sequence length="360" mass="40329">MALPSPDPKFDLRGIDAEVNSLHFSCMVHRPSQPLLFSGSSNGLVHVWNLNTRRSETVLSGHQGKSIYWLHTLFHNRELLLSQGRDLQIRTWNLAEGRREEIDSVPVESVGFCKCSLLKTESCLLAMPGKDSSQVQVLDLNSKKIVSSMKLSTDNQWGMAMCMKLWQPISGPSPLLLVGYEDGSVALWNVLEHRLMSRLTCHMEPVMSLDFDCLKARGASGSSERVLNVWSLDEQQNLKAYKTQELVNPGISDVVLRQDRKILATAGWDHRIRVFGWKRMKPLAVLQYHSAIVHCVSFSDHLTPEDRLLAAGSKDHLISLCGTLKHASLVHSVKCSTGTGSIIQKALRLQVWKSKLQKDS</sequence>
<dbReference type="FunCoup" id="A0A803JGN8">
    <property type="interactions" value="1544"/>
</dbReference>
<feature type="repeat" description="WD" evidence="3">
    <location>
        <begin position="199"/>
        <end position="240"/>
    </location>
</feature>
<dbReference type="GeneTree" id="ENSGT00390000018606"/>
<evidence type="ECO:0000256" key="2">
    <source>
        <dbReference type="ARBA" id="ARBA00022737"/>
    </source>
</evidence>
<evidence type="ECO:0000256" key="3">
    <source>
        <dbReference type="PROSITE-ProRule" id="PRU00221"/>
    </source>
</evidence>
<accession>A0A803JGN8</accession>
<feature type="repeat" description="WD" evidence="3">
    <location>
        <begin position="31"/>
        <end position="58"/>
    </location>
</feature>
<gene>
    <name evidence="4" type="primary">gnb1l</name>
</gene>
<dbReference type="AlphaFoldDB" id="A0A803JGN8"/>
<dbReference type="Xenbase" id="XB-GENE-1010503">
    <property type="gene designation" value="gnb1l"/>
</dbReference>
<dbReference type="PANTHER" id="PTHR19854">
    <property type="entry name" value="TRANSDUCIN BETA-LIKE 3"/>
    <property type="match status" value="1"/>
</dbReference>
<protein>
    <submittedName>
        <fullName evidence="4">Guanine nucleotide-binding protein (G protein), beta polypeptide 1-like</fullName>
    </submittedName>
</protein>
<evidence type="ECO:0000256" key="1">
    <source>
        <dbReference type="ARBA" id="ARBA00022574"/>
    </source>
</evidence>
<dbReference type="Gene3D" id="2.130.10.10">
    <property type="entry name" value="YVTN repeat-like/Quinoprotein amine dehydrogenase"/>
    <property type="match status" value="2"/>
</dbReference>
<dbReference type="InterPro" id="IPR036322">
    <property type="entry name" value="WD40_repeat_dom_sf"/>
</dbReference>
<reference evidence="4" key="2">
    <citation type="submission" date="2021-03" db="UniProtKB">
        <authorList>
            <consortium name="Ensembl"/>
        </authorList>
    </citation>
    <scope>IDENTIFICATION</scope>
</reference>
<dbReference type="PANTHER" id="PTHR19854:SF1">
    <property type="entry name" value="GUANINE NUCLEOTIDE-BINDING PROTEIN SUBUNIT BETA-LIKE PROTEIN 1"/>
    <property type="match status" value="1"/>
</dbReference>
<dbReference type="SMART" id="SM00320">
    <property type="entry name" value="WD40"/>
    <property type="match status" value="6"/>
</dbReference>
<name>A0A803JGN8_XENTR</name>
<dbReference type="InParanoid" id="A0A803JGN8"/>
<proteinExistence type="predicted"/>
<keyword evidence="1 3" id="KW-0853">WD repeat</keyword>